<keyword evidence="2" id="KW-0472">Membrane</keyword>
<feature type="transmembrane region" description="Helical" evidence="2">
    <location>
        <begin position="183"/>
        <end position="207"/>
    </location>
</feature>
<sequence>MSPTRLSSSQMSTSSRTKSSVIRDQQAGFRLGTMDDPDSGTVRARNTAAVSGDSKRELLSTKPLHRFVQKEPRSLGIVILMFGCAEFLIGLLMSAHKDNSTFFYTPFWLGALFNICGILSIYTGTHPSKKMVTVCLSMYVVSLIGILVSFGLRLTSLSMLSYYRNRHARHESIRASMMLSLESLLLTSSLFVFGLLIFLCVVARLALKSTRTQIVLHQIPAAATETPTE</sequence>
<dbReference type="AlphaFoldDB" id="A0AAV2MJ18"/>
<evidence type="ECO:0000313" key="3">
    <source>
        <dbReference type="EMBL" id="CAL1613284.1"/>
    </source>
</evidence>
<keyword evidence="2" id="KW-0812">Transmembrane</keyword>
<evidence type="ECO:0000256" key="1">
    <source>
        <dbReference type="SAM" id="MobiDB-lite"/>
    </source>
</evidence>
<reference evidence="3 4" key="1">
    <citation type="submission" date="2024-04" db="EMBL/GenBank/DDBJ databases">
        <authorList>
            <person name="Waldvogel A.-M."/>
            <person name="Schoenle A."/>
        </authorList>
    </citation>
    <scope>NUCLEOTIDE SEQUENCE [LARGE SCALE GENOMIC DNA]</scope>
</reference>
<feature type="region of interest" description="Disordered" evidence="1">
    <location>
        <begin position="1"/>
        <end position="47"/>
    </location>
</feature>
<name>A0AAV2MJ18_KNICA</name>
<feature type="transmembrane region" description="Helical" evidence="2">
    <location>
        <begin position="101"/>
        <end position="122"/>
    </location>
</feature>
<dbReference type="Proteomes" id="UP001497482">
    <property type="component" value="Chromosome 8"/>
</dbReference>
<organism evidence="3 4">
    <name type="scientific">Knipowitschia caucasica</name>
    <name type="common">Caucasian dwarf goby</name>
    <name type="synonym">Pomatoschistus caucasicus</name>
    <dbReference type="NCBI Taxonomy" id="637954"/>
    <lineage>
        <taxon>Eukaryota</taxon>
        <taxon>Metazoa</taxon>
        <taxon>Chordata</taxon>
        <taxon>Craniata</taxon>
        <taxon>Vertebrata</taxon>
        <taxon>Euteleostomi</taxon>
        <taxon>Actinopterygii</taxon>
        <taxon>Neopterygii</taxon>
        <taxon>Teleostei</taxon>
        <taxon>Neoteleostei</taxon>
        <taxon>Acanthomorphata</taxon>
        <taxon>Gobiaria</taxon>
        <taxon>Gobiiformes</taxon>
        <taxon>Gobioidei</taxon>
        <taxon>Gobiidae</taxon>
        <taxon>Gobiinae</taxon>
        <taxon>Knipowitschia</taxon>
    </lineage>
</organism>
<evidence type="ECO:0000313" key="4">
    <source>
        <dbReference type="Proteomes" id="UP001497482"/>
    </source>
</evidence>
<accession>A0AAV2MJ18</accession>
<feature type="transmembrane region" description="Helical" evidence="2">
    <location>
        <begin position="75"/>
        <end position="95"/>
    </location>
</feature>
<keyword evidence="2" id="KW-1133">Transmembrane helix</keyword>
<feature type="compositionally biased region" description="Low complexity" evidence="1">
    <location>
        <begin position="1"/>
        <end position="23"/>
    </location>
</feature>
<dbReference type="EMBL" id="OZ035830">
    <property type="protein sequence ID" value="CAL1613284.1"/>
    <property type="molecule type" value="Genomic_DNA"/>
</dbReference>
<keyword evidence="4" id="KW-1185">Reference proteome</keyword>
<evidence type="ECO:0000256" key="2">
    <source>
        <dbReference type="SAM" id="Phobius"/>
    </source>
</evidence>
<protein>
    <submittedName>
        <fullName evidence="3">Uncharacterized protein</fullName>
    </submittedName>
</protein>
<proteinExistence type="predicted"/>
<feature type="transmembrane region" description="Helical" evidence="2">
    <location>
        <begin position="134"/>
        <end position="163"/>
    </location>
</feature>
<gene>
    <name evidence="3" type="ORF">KC01_LOCUS39525</name>
</gene>